<reference evidence="1" key="1">
    <citation type="submission" date="2013-12" db="EMBL/GenBank/DDBJ databases">
        <authorList>
            <person name="Linke B."/>
        </authorList>
    </citation>
    <scope>NUCLEOTIDE SEQUENCE [LARGE SCALE GENOMIC DNA]</scope>
    <source>
        <strain evidence="1">CRIB-18</strain>
    </source>
</reference>
<dbReference type="RefSeq" id="WP_041017703.1">
    <property type="nucleotide sequence ID" value="NZ_CCEJ010000005.1"/>
</dbReference>
<organism evidence="1 2">
    <name type="scientific">Candidatus Criblamydia sequanensis CRIB-18</name>
    <dbReference type="NCBI Taxonomy" id="1437425"/>
    <lineage>
        <taxon>Bacteria</taxon>
        <taxon>Pseudomonadati</taxon>
        <taxon>Chlamydiota</taxon>
        <taxon>Chlamydiia</taxon>
        <taxon>Parachlamydiales</taxon>
        <taxon>Candidatus Criblamydiaceae</taxon>
        <taxon>Candidatus Criblamydia</taxon>
    </lineage>
</organism>
<sequence>MEHRYNDHVAGAKTKWIIEFLEPPSSSEQKPKVHFLIPYPPNTPENRDNMWLDTSDLKNFENKFNKFLGVINDLCNSLDEACKKSIQEGDYSQDIKDQAESLSDLVERFNEFFKKLKDEPGDPPVK</sequence>
<accession>A0A090D2A6</accession>
<reference evidence="1" key="2">
    <citation type="submission" date="2014-09" db="EMBL/GenBank/DDBJ databases">
        <title>Criblamydia sequanensis harbors a mega-plasmid encoding arsenite resistance.</title>
        <authorList>
            <person name="Bertelli C."/>
            <person name="Goesmann A."/>
            <person name="Greub G."/>
        </authorList>
    </citation>
    <scope>NUCLEOTIDE SEQUENCE [LARGE SCALE GENOMIC DNA]</scope>
    <source>
        <strain evidence="1">CRIB-18</strain>
    </source>
</reference>
<gene>
    <name evidence="1" type="ORF">CSEC_1358</name>
</gene>
<dbReference type="Proteomes" id="UP000031552">
    <property type="component" value="Unassembled WGS sequence"/>
</dbReference>
<keyword evidence="2" id="KW-1185">Reference proteome</keyword>
<dbReference type="AlphaFoldDB" id="A0A090D2A6"/>
<comment type="caution">
    <text evidence="1">The sequence shown here is derived from an EMBL/GenBank/DDBJ whole genome shotgun (WGS) entry which is preliminary data.</text>
</comment>
<dbReference type="EMBL" id="CCEJ010000005">
    <property type="protein sequence ID" value="CDR34178.1"/>
    <property type="molecule type" value="Genomic_DNA"/>
</dbReference>
<proteinExistence type="predicted"/>
<evidence type="ECO:0000313" key="1">
    <source>
        <dbReference type="EMBL" id="CDR34178.1"/>
    </source>
</evidence>
<protein>
    <submittedName>
        <fullName evidence="1">Uncharacterized protein</fullName>
    </submittedName>
</protein>
<name>A0A090D2A6_9BACT</name>
<evidence type="ECO:0000313" key="2">
    <source>
        <dbReference type="Proteomes" id="UP000031552"/>
    </source>
</evidence>